<accession>X8BG96</accession>
<dbReference type="PROSITE" id="PS51987">
    <property type="entry name" value="GS_CATALYTIC"/>
    <property type="match status" value="1"/>
</dbReference>
<evidence type="ECO:0000313" key="4">
    <source>
        <dbReference type="EMBL" id="EUA42501.1"/>
    </source>
</evidence>
<dbReference type="SUPFAM" id="SSF55931">
    <property type="entry name" value="Glutamine synthetase/guanido kinase"/>
    <property type="match status" value="1"/>
</dbReference>
<dbReference type="InterPro" id="IPR008146">
    <property type="entry name" value="Gln_synth_cat_dom"/>
</dbReference>
<dbReference type="EMBL" id="JAOB01000042">
    <property type="protein sequence ID" value="EUA42501.1"/>
    <property type="molecule type" value="Genomic_DNA"/>
</dbReference>
<evidence type="ECO:0000256" key="2">
    <source>
        <dbReference type="RuleBase" id="RU000384"/>
    </source>
</evidence>
<organism evidence="4">
    <name type="scientific">Mycobacterium xenopi 4042</name>
    <dbReference type="NCBI Taxonomy" id="1299334"/>
    <lineage>
        <taxon>Bacteria</taxon>
        <taxon>Bacillati</taxon>
        <taxon>Actinomycetota</taxon>
        <taxon>Actinomycetes</taxon>
        <taxon>Mycobacteriales</taxon>
        <taxon>Mycobacteriaceae</taxon>
        <taxon>Mycobacterium</taxon>
    </lineage>
</organism>
<gene>
    <name evidence="4" type="ORF">I553_6361</name>
</gene>
<dbReference type="GO" id="GO:0004356">
    <property type="term" value="F:glutamine synthetase activity"/>
    <property type="evidence" value="ECO:0007669"/>
    <property type="project" value="InterPro"/>
</dbReference>
<feature type="domain" description="GS catalytic" evidence="3">
    <location>
        <begin position="1"/>
        <end position="55"/>
    </location>
</feature>
<name>X8BG96_MYCXE</name>
<dbReference type="PATRIC" id="fig|1299334.3.peg.4524"/>
<evidence type="ECO:0000259" key="3">
    <source>
        <dbReference type="PROSITE" id="PS51987"/>
    </source>
</evidence>
<dbReference type="Gene3D" id="3.30.590.10">
    <property type="entry name" value="Glutamine synthetase/guanido kinase, catalytic domain"/>
    <property type="match status" value="1"/>
</dbReference>
<reference evidence="4" key="1">
    <citation type="submission" date="2014-01" db="EMBL/GenBank/DDBJ databases">
        <authorList>
            <person name="Brown-Elliot B."/>
            <person name="Wallace R."/>
            <person name="Lenaerts A."/>
            <person name="Ordway D."/>
            <person name="DeGroote M.A."/>
            <person name="Parker T."/>
            <person name="Sizemore C."/>
            <person name="Tallon L.J."/>
            <person name="Sadzewicz L.K."/>
            <person name="Sengamalay N."/>
            <person name="Fraser C.M."/>
            <person name="Hine E."/>
            <person name="Shefchek K.A."/>
            <person name="Das S.P."/>
            <person name="Tettelin H."/>
        </authorList>
    </citation>
    <scope>NUCLEOTIDE SEQUENCE [LARGE SCALE GENOMIC DNA]</scope>
    <source>
        <strain evidence="4">4042</strain>
    </source>
</reference>
<sequence>MLTRIIIGRVARRHGLRVSLSPAAFTDGVGSGAHQHFSLATSEGRCSREAPACAG</sequence>
<dbReference type="Pfam" id="PF00120">
    <property type="entry name" value="Gln-synt_C"/>
    <property type="match status" value="1"/>
</dbReference>
<comment type="similarity">
    <text evidence="1 2">Belongs to the glutamine synthetase family.</text>
</comment>
<comment type="caution">
    <text evidence="4">The sequence shown here is derived from an EMBL/GenBank/DDBJ whole genome shotgun (WGS) entry which is preliminary data.</text>
</comment>
<protein>
    <submittedName>
        <fullName evidence="4">Glutamine synthetase, catalytic domain protein</fullName>
    </submittedName>
</protein>
<dbReference type="AlphaFoldDB" id="X8BG96"/>
<evidence type="ECO:0000256" key="1">
    <source>
        <dbReference type="PROSITE-ProRule" id="PRU01331"/>
    </source>
</evidence>
<dbReference type="InterPro" id="IPR014746">
    <property type="entry name" value="Gln_synth/guanido_kin_cat_dom"/>
</dbReference>
<proteinExistence type="inferred from homology"/>